<dbReference type="KEGG" id="fpl:Ferp_0639"/>
<feature type="transmembrane region" description="Helical" evidence="1">
    <location>
        <begin position="36"/>
        <end position="55"/>
    </location>
</feature>
<evidence type="ECO:0000313" key="2">
    <source>
        <dbReference type="EMBL" id="ADC64810.1"/>
    </source>
</evidence>
<feature type="transmembrane region" description="Helical" evidence="1">
    <location>
        <begin position="7"/>
        <end position="30"/>
    </location>
</feature>
<dbReference type="EMBL" id="CP001899">
    <property type="protein sequence ID" value="ADC64810.1"/>
    <property type="molecule type" value="Genomic_DNA"/>
</dbReference>
<feature type="transmembrane region" description="Helical" evidence="1">
    <location>
        <begin position="96"/>
        <end position="118"/>
    </location>
</feature>
<name>D3S3H7_FERPA</name>
<feature type="transmembrane region" description="Helical" evidence="1">
    <location>
        <begin position="130"/>
        <end position="147"/>
    </location>
</feature>
<dbReference type="PaxDb" id="589924-Ferp_0639"/>
<reference evidence="2 3" key="2">
    <citation type="journal article" date="2011" name="Stand. Genomic Sci.">
        <title>Complete genome sequence of Ferroglobus placidus AEDII12DO.</title>
        <authorList>
            <person name="Anderson I."/>
            <person name="Risso C."/>
            <person name="Holmes D."/>
            <person name="Lucas S."/>
            <person name="Copeland A."/>
            <person name="Lapidus A."/>
            <person name="Cheng J.F."/>
            <person name="Bruce D."/>
            <person name="Goodwin L."/>
            <person name="Pitluck S."/>
            <person name="Saunders E."/>
            <person name="Brettin T."/>
            <person name="Detter J.C."/>
            <person name="Han C."/>
            <person name="Tapia R."/>
            <person name="Larimer F."/>
            <person name="Land M."/>
            <person name="Hauser L."/>
            <person name="Woyke T."/>
            <person name="Lovley D."/>
            <person name="Kyrpides N."/>
            <person name="Ivanova N."/>
        </authorList>
    </citation>
    <scope>NUCLEOTIDE SEQUENCE [LARGE SCALE GENOMIC DNA]</scope>
    <source>
        <strain evidence="3">DSM 10642 / AEDII12DO</strain>
    </source>
</reference>
<reference evidence="3" key="1">
    <citation type="submission" date="2010-02" db="EMBL/GenBank/DDBJ databases">
        <title>Complete sequence of Ferroglobus placidus DSM 10642.</title>
        <authorList>
            <consortium name="US DOE Joint Genome Institute"/>
            <person name="Lucas S."/>
            <person name="Copeland A."/>
            <person name="Lapidus A."/>
            <person name="Cheng J.-F."/>
            <person name="Bruce D."/>
            <person name="Goodwin L."/>
            <person name="Pitluck S."/>
            <person name="Saunders E."/>
            <person name="Brettin T."/>
            <person name="Detter J.C."/>
            <person name="Han C."/>
            <person name="Tapia R."/>
            <person name="Larimer F."/>
            <person name="Land M."/>
            <person name="Hauser L."/>
            <person name="Kyrpides N."/>
            <person name="Ivanova N."/>
            <person name="Holmes D."/>
            <person name="Lovley D."/>
            <person name="Kyrpides N."/>
            <person name="Anderson I.J."/>
            <person name="Woyke T."/>
        </authorList>
    </citation>
    <scope>NUCLEOTIDE SEQUENCE [LARGE SCALE GENOMIC DNA]</scope>
    <source>
        <strain evidence="3">DSM 10642 / AEDII12DO</strain>
    </source>
</reference>
<proteinExistence type="predicted"/>
<feature type="transmembrane region" description="Helical" evidence="1">
    <location>
        <begin position="159"/>
        <end position="180"/>
    </location>
</feature>
<protein>
    <submittedName>
        <fullName evidence="2">Uncharacterized protein</fullName>
    </submittedName>
</protein>
<dbReference type="STRING" id="589924.Ferp_0639"/>
<keyword evidence="1" id="KW-0472">Membrane</keyword>
<evidence type="ECO:0000313" key="3">
    <source>
        <dbReference type="Proteomes" id="UP000002613"/>
    </source>
</evidence>
<dbReference type="AlphaFoldDB" id="D3S3H7"/>
<dbReference type="HOGENOM" id="CLU_1412311_0_0_2"/>
<gene>
    <name evidence="2" type="ordered locus">Ferp_0639</name>
</gene>
<dbReference type="Proteomes" id="UP000002613">
    <property type="component" value="Chromosome"/>
</dbReference>
<keyword evidence="1" id="KW-1133">Transmembrane helix</keyword>
<organism evidence="2 3">
    <name type="scientific">Ferroglobus placidus (strain DSM 10642 / AEDII12DO)</name>
    <dbReference type="NCBI Taxonomy" id="589924"/>
    <lineage>
        <taxon>Archaea</taxon>
        <taxon>Methanobacteriati</taxon>
        <taxon>Methanobacteriota</taxon>
        <taxon>Archaeoglobi</taxon>
        <taxon>Archaeoglobales</taxon>
        <taxon>Archaeoglobaceae</taxon>
        <taxon>Ferroglobus</taxon>
    </lineage>
</organism>
<keyword evidence="3" id="KW-1185">Reference proteome</keyword>
<keyword evidence="1" id="KW-0812">Transmembrane</keyword>
<evidence type="ECO:0000256" key="1">
    <source>
        <dbReference type="SAM" id="Phobius"/>
    </source>
</evidence>
<accession>D3S3H7</accession>
<sequence length="194" mass="22743">MRSQQEVVLYTQLLQFFFILILSVIFGFGLPYEARFVWLYPFATSGLSCAARVLIEQTKYDLVDKEGRKLSKWRTSVYEQWSKGYRGVKVRNLPDWFLPIHIAFFTIMSVAYVLIASFIAGEFVFFKAEYAHLSIPIVIFYHFVIDFEGWKRIITNPKALYYSFAYSTAGVIFWFVMMQIGVFPSFKELFAVTK</sequence>